<feature type="compositionally biased region" description="Basic residues" evidence="1">
    <location>
        <begin position="185"/>
        <end position="195"/>
    </location>
</feature>
<feature type="compositionally biased region" description="Polar residues" evidence="1">
    <location>
        <begin position="441"/>
        <end position="456"/>
    </location>
</feature>
<feature type="compositionally biased region" description="Polar residues" evidence="1">
    <location>
        <begin position="499"/>
        <end position="517"/>
    </location>
</feature>
<feature type="compositionally biased region" description="Acidic residues" evidence="1">
    <location>
        <begin position="83"/>
        <end position="98"/>
    </location>
</feature>
<evidence type="ECO:0000313" key="2">
    <source>
        <dbReference type="EMBL" id="KAF1981753.1"/>
    </source>
</evidence>
<feature type="compositionally biased region" description="Low complexity" evidence="1">
    <location>
        <begin position="393"/>
        <end position="415"/>
    </location>
</feature>
<dbReference type="AlphaFoldDB" id="A0A6G1GLC0"/>
<evidence type="ECO:0000256" key="1">
    <source>
        <dbReference type="SAM" id="MobiDB-lite"/>
    </source>
</evidence>
<feature type="compositionally biased region" description="Low complexity" evidence="1">
    <location>
        <begin position="480"/>
        <end position="493"/>
    </location>
</feature>
<feature type="compositionally biased region" description="Low complexity" evidence="1">
    <location>
        <begin position="424"/>
        <end position="436"/>
    </location>
</feature>
<keyword evidence="3" id="KW-1185">Reference proteome</keyword>
<evidence type="ECO:0000313" key="3">
    <source>
        <dbReference type="Proteomes" id="UP000800041"/>
    </source>
</evidence>
<sequence>MTAHMSGHFQHWTMKQKNNMSTTGVRSESRASSPSTLSESETRLHIPAGMPIELAANQTKTREHVYSEKRYLSSEEALSPAEPDLEDDVESYGDASDVFEGDDASDFDDGFQLADGVSIDTLRIIKAFDYAIRVAIVAPGRPKLVDMPSPAASVYNVSSIRKEPVSVPLRGSSLSFEKEKSTRPTSRRSRQTFRKRNPEARLSATSFADITTPLASPGLPKESSPKTRSSMPAAPLFQRSHSDLPRALATHNLERKTIRPMSASPDVFASSAVDMSGFLTKDPFGADISLISPLSVRSPSAVTEPMGCVSPMASTIEEPEPETSGKAPTSAPDIPMKSHSRLKSISRSISIARLVTPSRRPPPVPTIPANSSTSTATTKGSSSETQRSRRDSFTPSSTTTTTSSASGFGTSASSTYANTSGGETSATTQSPSSAASGRATAFSNMGSSLHRSNTGSSRHKALSGPTLLQFPVTQIPPLPAQARQSQQAQAQQAHKNLSLRRSNAISAPQPPAMSSQKAKIKMVPRGANERAPPSFIPSFPGTPIGSDGEDDDVDSSEDEFFRLVTGQKPRARGVGAMRERRV</sequence>
<feature type="region of interest" description="Disordered" evidence="1">
    <location>
        <begin position="171"/>
        <end position="233"/>
    </location>
</feature>
<feature type="region of interest" description="Disordered" evidence="1">
    <location>
        <begin position="312"/>
        <end position="582"/>
    </location>
</feature>
<proteinExistence type="predicted"/>
<dbReference type="Proteomes" id="UP000800041">
    <property type="component" value="Unassembled WGS sequence"/>
</dbReference>
<name>A0A6G1GLC0_9PEZI</name>
<organism evidence="2 3">
    <name type="scientific">Aulographum hederae CBS 113979</name>
    <dbReference type="NCBI Taxonomy" id="1176131"/>
    <lineage>
        <taxon>Eukaryota</taxon>
        <taxon>Fungi</taxon>
        <taxon>Dikarya</taxon>
        <taxon>Ascomycota</taxon>
        <taxon>Pezizomycotina</taxon>
        <taxon>Dothideomycetes</taxon>
        <taxon>Pleosporomycetidae</taxon>
        <taxon>Aulographales</taxon>
        <taxon>Aulographaceae</taxon>
    </lineage>
</organism>
<protein>
    <submittedName>
        <fullName evidence="2">Uncharacterized protein</fullName>
    </submittedName>
</protein>
<feature type="compositionally biased region" description="Low complexity" evidence="1">
    <location>
        <begin position="345"/>
        <end position="358"/>
    </location>
</feature>
<dbReference type="EMBL" id="ML977194">
    <property type="protein sequence ID" value="KAF1981753.1"/>
    <property type="molecule type" value="Genomic_DNA"/>
</dbReference>
<feature type="region of interest" description="Disordered" evidence="1">
    <location>
        <begin position="1"/>
        <end position="51"/>
    </location>
</feature>
<accession>A0A6G1GLC0</accession>
<feature type="region of interest" description="Disordered" evidence="1">
    <location>
        <begin position="71"/>
        <end position="98"/>
    </location>
</feature>
<feature type="compositionally biased region" description="Acidic residues" evidence="1">
    <location>
        <begin position="547"/>
        <end position="558"/>
    </location>
</feature>
<feature type="compositionally biased region" description="Low complexity" evidence="1">
    <location>
        <begin position="367"/>
        <end position="385"/>
    </location>
</feature>
<feature type="compositionally biased region" description="Polar residues" evidence="1">
    <location>
        <begin position="13"/>
        <end position="39"/>
    </location>
</feature>
<gene>
    <name evidence="2" type="ORF">K402DRAFT_408209</name>
</gene>
<reference evidence="2" key="1">
    <citation type="journal article" date="2020" name="Stud. Mycol.">
        <title>101 Dothideomycetes genomes: a test case for predicting lifestyles and emergence of pathogens.</title>
        <authorList>
            <person name="Haridas S."/>
            <person name="Albert R."/>
            <person name="Binder M."/>
            <person name="Bloem J."/>
            <person name="Labutti K."/>
            <person name="Salamov A."/>
            <person name="Andreopoulos B."/>
            <person name="Baker S."/>
            <person name="Barry K."/>
            <person name="Bills G."/>
            <person name="Bluhm B."/>
            <person name="Cannon C."/>
            <person name="Castanera R."/>
            <person name="Culley D."/>
            <person name="Daum C."/>
            <person name="Ezra D."/>
            <person name="Gonzalez J."/>
            <person name="Henrissat B."/>
            <person name="Kuo A."/>
            <person name="Liang C."/>
            <person name="Lipzen A."/>
            <person name="Lutzoni F."/>
            <person name="Magnuson J."/>
            <person name="Mondo S."/>
            <person name="Nolan M."/>
            <person name="Ohm R."/>
            <person name="Pangilinan J."/>
            <person name="Park H.-J."/>
            <person name="Ramirez L."/>
            <person name="Alfaro M."/>
            <person name="Sun H."/>
            <person name="Tritt A."/>
            <person name="Yoshinaga Y."/>
            <person name="Zwiers L.-H."/>
            <person name="Turgeon B."/>
            <person name="Goodwin S."/>
            <person name="Spatafora J."/>
            <person name="Crous P."/>
            <person name="Grigoriev I."/>
        </authorList>
    </citation>
    <scope>NUCLEOTIDE SEQUENCE</scope>
    <source>
        <strain evidence="2">CBS 113979</strain>
    </source>
</reference>